<feature type="domain" description="PiggyBac transposable element-derived protein" evidence="2">
    <location>
        <begin position="186"/>
        <end position="340"/>
    </location>
</feature>
<comment type="caution">
    <text evidence="3">The sequence shown here is derived from an EMBL/GenBank/DDBJ whole genome shotgun (WGS) entry which is preliminary data.</text>
</comment>
<evidence type="ECO:0000259" key="2">
    <source>
        <dbReference type="Pfam" id="PF13843"/>
    </source>
</evidence>
<dbReference type="InterPro" id="IPR052638">
    <property type="entry name" value="PiggyBac_TE-derived"/>
</dbReference>
<dbReference type="GO" id="GO:0043565">
    <property type="term" value="F:sequence-specific DNA binding"/>
    <property type="evidence" value="ECO:0007669"/>
    <property type="project" value="TreeGrafter"/>
</dbReference>
<evidence type="ECO:0000313" key="4">
    <source>
        <dbReference type="Proteomes" id="UP000466442"/>
    </source>
</evidence>
<dbReference type="PANTHER" id="PTHR47055">
    <property type="entry name" value="DDE_TNP_1_7 DOMAIN-CONTAINING PROTEIN"/>
    <property type="match status" value="1"/>
</dbReference>
<evidence type="ECO:0000256" key="1">
    <source>
        <dbReference type="SAM" id="MobiDB-lite"/>
    </source>
</evidence>
<dbReference type="Proteomes" id="UP000466442">
    <property type="component" value="Linkage Group LG1"/>
</dbReference>
<keyword evidence="4" id="KW-1185">Reference proteome</keyword>
<feature type="region of interest" description="Disordered" evidence="1">
    <location>
        <begin position="95"/>
        <end position="120"/>
    </location>
</feature>
<evidence type="ECO:0000313" key="3">
    <source>
        <dbReference type="EMBL" id="KAF6217180.1"/>
    </source>
</evidence>
<organism evidence="3 4">
    <name type="scientific">Apolygus lucorum</name>
    <name type="common">Small green plant bug</name>
    <name type="synonym">Lygocoris lucorum</name>
    <dbReference type="NCBI Taxonomy" id="248454"/>
    <lineage>
        <taxon>Eukaryota</taxon>
        <taxon>Metazoa</taxon>
        <taxon>Ecdysozoa</taxon>
        <taxon>Arthropoda</taxon>
        <taxon>Hexapoda</taxon>
        <taxon>Insecta</taxon>
        <taxon>Pterygota</taxon>
        <taxon>Neoptera</taxon>
        <taxon>Paraneoptera</taxon>
        <taxon>Hemiptera</taxon>
        <taxon>Heteroptera</taxon>
        <taxon>Panheteroptera</taxon>
        <taxon>Cimicomorpha</taxon>
        <taxon>Miridae</taxon>
        <taxon>Mirini</taxon>
        <taxon>Apolygus</taxon>
    </lineage>
</organism>
<dbReference type="Pfam" id="PF13843">
    <property type="entry name" value="DDE_Tnp_1_7"/>
    <property type="match status" value="1"/>
</dbReference>
<dbReference type="EMBL" id="WIXP02000001">
    <property type="protein sequence ID" value="KAF6217180.1"/>
    <property type="molecule type" value="Genomic_DNA"/>
</dbReference>
<sequence>MDCFDEKGLEDVLQPGLSVQEAIDLLLADEDEVLERNIFITPPEPNVFSDEDSGDEDEMVIDNLSGRQLRAEAEVRVREDLEEELGENLSIPSQKTLSVPSCSTTREATPSHSVCSSRRKAPYKKKIQLKHTKTATNLVKKKRSTNKTRNQAHPKKTKTIEWMEGDLQDNSREFPAPDYSVYEGYTPVQMFEEFIDEEVVNLIVTETTRYALQKNVPDSNITTDEIRCFLGILYFTSYHNLPSKRMYWEKSPDTNVPLVANAMRRGRFEQILRCFHVCDNESFDPNSSDKLWKLQPLIKLLKKKFASHFIPEKTLSYDESMVRYFGKHSIKQFIPTKPIRQDRYSIPKIIYMNDGGEGRIAGCKCDQGGGR</sequence>
<accession>A0A8S9Y7D1</accession>
<feature type="compositionally biased region" description="Polar residues" evidence="1">
    <location>
        <begin position="95"/>
        <end position="116"/>
    </location>
</feature>
<reference evidence="3" key="1">
    <citation type="journal article" date="2021" name="Mol. Ecol. Resour.">
        <title>Apolygus lucorum genome provides insights into omnivorousness and mesophyll feeding.</title>
        <authorList>
            <person name="Liu Y."/>
            <person name="Liu H."/>
            <person name="Wang H."/>
            <person name="Huang T."/>
            <person name="Liu B."/>
            <person name="Yang B."/>
            <person name="Yin L."/>
            <person name="Li B."/>
            <person name="Zhang Y."/>
            <person name="Zhang S."/>
            <person name="Jiang F."/>
            <person name="Zhang X."/>
            <person name="Ren Y."/>
            <person name="Wang B."/>
            <person name="Wang S."/>
            <person name="Lu Y."/>
            <person name="Wu K."/>
            <person name="Fan W."/>
            <person name="Wang G."/>
        </authorList>
    </citation>
    <scope>NUCLEOTIDE SEQUENCE</scope>
    <source>
        <strain evidence="3">12Hb</strain>
    </source>
</reference>
<dbReference type="PANTHER" id="PTHR47055:SF3">
    <property type="entry name" value="PHORBOL-ESTER_DAG-TYPE DOMAIN-CONTAINING PROTEIN"/>
    <property type="match status" value="1"/>
</dbReference>
<name>A0A8S9Y7D1_APOLU</name>
<dbReference type="AlphaFoldDB" id="A0A8S9Y7D1"/>
<proteinExistence type="predicted"/>
<gene>
    <name evidence="3" type="ORF">GE061_001534</name>
</gene>
<dbReference type="InterPro" id="IPR029526">
    <property type="entry name" value="PGBD"/>
</dbReference>
<protein>
    <recommendedName>
        <fullName evidence="2">PiggyBac transposable element-derived protein domain-containing protein</fullName>
    </recommendedName>
</protein>
<dbReference type="OrthoDB" id="6629228at2759"/>